<keyword evidence="1" id="KW-0732">Signal</keyword>
<dbReference type="Pfam" id="PF03548">
    <property type="entry name" value="LolA"/>
    <property type="match status" value="1"/>
</dbReference>
<evidence type="ECO:0008006" key="4">
    <source>
        <dbReference type="Google" id="ProtNLM"/>
    </source>
</evidence>
<gene>
    <name evidence="2" type="ORF">DRP44_00830</name>
</gene>
<comment type="caution">
    <text evidence="2">The sequence shown here is derived from an EMBL/GenBank/DDBJ whole genome shotgun (WGS) entry which is preliminary data.</text>
</comment>
<evidence type="ECO:0000313" key="3">
    <source>
        <dbReference type="Proteomes" id="UP000282321"/>
    </source>
</evidence>
<dbReference type="PANTHER" id="PTHR35869:SF1">
    <property type="entry name" value="OUTER-MEMBRANE LIPOPROTEIN CARRIER PROTEIN"/>
    <property type="match status" value="1"/>
</dbReference>
<dbReference type="EMBL" id="QNBC01000005">
    <property type="protein sequence ID" value="RKX67986.1"/>
    <property type="molecule type" value="Genomic_DNA"/>
</dbReference>
<dbReference type="Gene3D" id="2.50.20.10">
    <property type="entry name" value="Lipoprotein localisation LolA/LolB/LppX"/>
    <property type="match status" value="1"/>
</dbReference>
<proteinExistence type="predicted"/>
<dbReference type="InterPro" id="IPR029046">
    <property type="entry name" value="LolA/LolB/LppX"/>
</dbReference>
<dbReference type="Proteomes" id="UP000282321">
    <property type="component" value="Unassembled WGS sequence"/>
</dbReference>
<dbReference type="CDD" id="cd16325">
    <property type="entry name" value="LolA"/>
    <property type="match status" value="1"/>
</dbReference>
<feature type="signal peptide" evidence="1">
    <location>
        <begin position="1"/>
        <end position="17"/>
    </location>
</feature>
<dbReference type="SUPFAM" id="SSF89392">
    <property type="entry name" value="Prokaryotic lipoproteins and lipoprotein localization factors"/>
    <property type="match status" value="1"/>
</dbReference>
<organism evidence="2 3">
    <name type="scientific">candidate division TA06 bacterium</name>
    <dbReference type="NCBI Taxonomy" id="2250710"/>
    <lineage>
        <taxon>Bacteria</taxon>
        <taxon>Bacteria division TA06</taxon>
    </lineage>
</organism>
<reference evidence="2 3" key="1">
    <citation type="submission" date="2018-06" db="EMBL/GenBank/DDBJ databases">
        <title>Extensive metabolic versatility and redundancy in microbially diverse, dynamic hydrothermal sediments.</title>
        <authorList>
            <person name="Dombrowski N."/>
            <person name="Teske A."/>
            <person name="Baker B.J."/>
        </authorList>
    </citation>
    <scope>NUCLEOTIDE SEQUENCE [LARGE SCALE GENOMIC DNA]</scope>
    <source>
        <strain evidence="2">B35_G9</strain>
    </source>
</reference>
<evidence type="ECO:0000313" key="2">
    <source>
        <dbReference type="EMBL" id="RKX67986.1"/>
    </source>
</evidence>
<protein>
    <recommendedName>
        <fullName evidence="4">Organic solvent tolerance-like N-terminal domain-containing protein</fullName>
    </recommendedName>
</protein>
<sequence>MKRAILFILLFPCFVFATSLNFSTFVSDFSEKIYDADSMQIAKITGKLYIQKPNLLRMDVKTPEEQVMIVKGDSAMIQIKNTKQITYSIIPKENAWLIPSNILFNTDSLFNVNKTGDTLVITPRDSTIPLDSIKINKNSPIEFMDIFTKDQMLKFRFSKQQIDKKLNPKLFLFPKSSK</sequence>
<dbReference type="AlphaFoldDB" id="A0A660SCS1"/>
<feature type="chain" id="PRO_5024934489" description="Organic solvent tolerance-like N-terminal domain-containing protein" evidence="1">
    <location>
        <begin position="18"/>
        <end position="178"/>
    </location>
</feature>
<name>A0A660SCS1_UNCT6</name>
<dbReference type="PANTHER" id="PTHR35869">
    <property type="entry name" value="OUTER-MEMBRANE LIPOPROTEIN CARRIER PROTEIN"/>
    <property type="match status" value="1"/>
</dbReference>
<dbReference type="InterPro" id="IPR004564">
    <property type="entry name" value="OM_lipoprot_carrier_LolA-like"/>
</dbReference>
<evidence type="ECO:0000256" key="1">
    <source>
        <dbReference type="SAM" id="SignalP"/>
    </source>
</evidence>
<accession>A0A660SCS1</accession>